<evidence type="ECO:0000256" key="1">
    <source>
        <dbReference type="ARBA" id="ARBA00006817"/>
    </source>
</evidence>
<gene>
    <name evidence="3" type="ORF">BST17_07710</name>
</gene>
<dbReference type="Proteomes" id="UP000192366">
    <property type="component" value="Unassembled WGS sequence"/>
</dbReference>
<feature type="domain" description="Activator of Hsp90 ATPase homologue 1/2-like C-terminal" evidence="2">
    <location>
        <begin position="8"/>
        <end position="127"/>
    </location>
</feature>
<protein>
    <recommendedName>
        <fullName evidence="2">Activator of Hsp90 ATPase homologue 1/2-like C-terminal domain-containing protein</fullName>
    </recommendedName>
</protein>
<comment type="caution">
    <text evidence="3">The sequence shown here is derived from an EMBL/GenBank/DDBJ whole genome shotgun (WGS) entry which is preliminary data.</text>
</comment>
<dbReference type="SUPFAM" id="SSF55961">
    <property type="entry name" value="Bet v1-like"/>
    <property type="match status" value="1"/>
</dbReference>
<dbReference type="InterPro" id="IPR013538">
    <property type="entry name" value="ASHA1/2-like_C"/>
</dbReference>
<dbReference type="AlphaFoldDB" id="A0A1W9Z0L6"/>
<proteinExistence type="inferred from homology"/>
<evidence type="ECO:0000313" key="3">
    <source>
        <dbReference type="EMBL" id="ORA05823.1"/>
    </source>
</evidence>
<comment type="similarity">
    <text evidence="1">Belongs to the AHA1 family.</text>
</comment>
<dbReference type="EMBL" id="MVHJ01000005">
    <property type="protein sequence ID" value="ORA05823.1"/>
    <property type="molecule type" value="Genomic_DNA"/>
</dbReference>
<evidence type="ECO:0000259" key="2">
    <source>
        <dbReference type="Pfam" id="PF08327"/>
    </source>
</evidence>
<evidence type="ECO:0000313" key="4">
    <source>
        <dbReference type="Proteomes" id="UP000192366"/>
    </source>
</evidence>
<dbReference type="Gene3D" id="3.30.530.20">
    <property type="match status" value="1"/>
</dbReference>
<reference evidence="3 4" key="1">
    <citation type="submission" date="2017-02" db="EMBL/GenBank/DDBJ databases">
        <title>The new phylogeny of genus Mycobacterium.</title>
        <authorList>
            <person name="Tortoli E."/>
            <person name="Trovato A."/>
            <person name="Cirillo D.M."/>
        </authorList>
    </citation>
    <scope>NUCLEOTIDE SEQUENCE [LARGE SCALE GENOMIC DNA]</scope>
    <source>
        <strain evidence="3 4">DSM 45578</strain>
    </source>
</reference>
<accession>A0A1W9Z0L6</accession>
<organism evidence="3 4">
    <name type="scientific">Mycolicibacterium bacteremicum</name>
    <name type="common">Mycobacterium bacteremicum</name>
    <dbReference type="NCBI Taxonomy" id="564198"/>
    <lineage>
        <taxon>Bacteria</taxon>
        <taxon>Bacillati</taxon>
        <taxon>Actinomycetota</taxon>
        <taxon>Actinomycetes</taxon>
        <taxon>Mycobacteriales</taxon>
        <taxon>Mycobacteriaceae</taxon>
        <taxon>Mycolicibacterium</taxon>
    </lineage>
</organism>
<dbReference type="STRING" id="564198.BST17_07710"/>
<dbReference type="CDD" id="cd07814">
    <property type="entry name" value="SRPBCC_CalC_Aha1-like"/>
    <property type="match status" value="1"/>
</dbReference>
<name>A0A1W9Z0L6_MYCBA</name>
<keyword evidence="4" id="KW-1185">Reference proteome</keyword>
<dbReference type="Pfam" id="PF08327">
    <property type="entry name" value="AHSA1"/>
    <property type="match status" value="1"/>
</dbReference>
<sequence>MELVVDGSPEQVWQALATGPGNSAWFTDAEIEERVGGALRFDFGPSGDSTGEVTEWDPPYRFGYVERDWSGDAPPIATEITVTGRDGDRCVVRMVHSLFTDRDDWDGELEGFESGWAGHFAVLRSYLRHFAGRRAVNYHLSAASQDSPYETWKRLTEALHLDGVDAGDLRTIGPVRDNVNGQVEVVAQNEQHRHVLVRLAEPLPALVLVGLHTPGGQCFVSLNGFFYGDDAVDDAEVTRTAWQRLLEHTFG</sequence>
<dbReference type="InterPro" id="IPR023393">
    <property type="entry name" value="START-like_dom_sf"/>
</dbReference>